<dbReference type="RefSeq" id="WP_036188143.1">
    <property type="nucleotide sequence ID" value="NZ_AVDA01000018.1"/>
</dbReference>
<dbReference type="Proteomes" id="UP000030416">
    <property type="component" value="Unassembled WGS sequence"/>
</dbReference>
<proteinExistence type="predicted"/>
<reference evidence="3 4" key="1">
    <citation type="submission" date="2014-02" db="EMBL/GenBank/DDBJ databases">
        <title>Draft genome sequence of Lysinibacillus manganicus DSM 26584T.</title>
        <authorList>
            <person name="Zhang F."/>
            <person name="Wang G."/>
            <person name="Zhang L."/>
        </authorList>
    </citation>
    <scope>NUCLEOTIDE SEQUENCE [LARGE SCALE GENOMIC DNA]</scope>
    <source>
        <strain evidence="3 4">DSM 26584</strain>
    </source>
</reference>
<dbReference type="Gene3D" id="3.90.1640.10">
    <property type="entry name" value="inorganic pyrophosphatase (n-terminal core)"/>
    <property type="match status" value="1"/>
</dbReference>
<dbReference type="Gene3D" id="3.10.310.30">
    <property type="match status" value="1"/>
</dbReference>
<dbReference type="Pfam" id="PF02272">
    <property type="entry name" value="DHHA1"/>
    <property type="match status" value="1"/>
</dbReference>
<dbReference type="STRING" id="1384049.CD29_14665"/>
<evidence type="ECO:0000313" key="4">
    <source>
        <dbReference type="Proteomes" id="UP000030416"/>
    </source>
</evidence>
<dbReference type="InterPro" id="IPR003156">
    <property type="entry name" value="DHHA1_dom"/>
</dbReference>
<dbReference type="InterPro" id="IPR038763">
    <property type="entry name" value="DHH_sf"/>
</dbReference>
<protein>
    <submittedName>
        <fullName evidence="3">Oligoribonuclease</fullName>
    </submittedName>
</protein>
<dbReference type="InterPro" id="IPR001667">
    <property type="entry name" value="DDH_dom"/>
</dbReference>
<dbReference type="eggNOG" id="COG0618">
    <property type="taxonomic scope" value="Bacteria"/>
</dbReference>
<accession>A0A0A3I1W6</accession>
<dbReference type="OrthoDB" id="9803668at2"/>
<evidence type="ECO:0000259" key="1">
    <source>
        <dbReference type="Pfam" id="PF01368"/>
    </source>
</evidence>
<feature type="domain" description="DHHA1" evidence="2">
    <location>
        <begin position="225"/>
        <end position="311"/>
    </location>
</feature>
<dbReference type="AlphaFoldDB" id="A0A0A3I1W6"/>
<dbReference type="PANTHER" id="PTHR47618:SF1">
    <property type="entry name" value="BIFUNCTIONAL OLIGORIBONUCLEASE AND PAP PHOSPHATASE NRNA"/>
    <property type="match status" value="1"/>
</dbReference>
<dbReference type="EMBL" id="JPVN01000018">
    <property type="protein sequence ID" value="KGR77500.1"/>
    <property type="molecule type" value="Genomic_DNA"/>
</dbReference>
<keyword evidence="4" id="KW-1185">Reference proteome</keyword>
<evidence type="ECO:0000259" key="2">
    <source>
        <dbReference type="Pfam" id="PF02272"/>
    </source>
</evidence>
<dbReference type="Pfam" id="PF01368">
    <property type="entry name" value="DHH"/>
    <property type="match status" value="1"/>
</dbReference>
<gene>
    <name evidence="3" type="ORF">CD29_14665</name>
</gene>
<organism evidence="3 4">
    <name type="scientific">Ureibacillus manganicus DSM 26584</name>
    <dbReference type="NCBI Taxonomy" id="1384049"/>
    <lineage>
        <taxon>Bacteria</taxon>
        <taxon>Bacillati</taxon>
        <taxon>Bacillota</taxon>
        <taxon>Bacilli</taxon>
        <taxon>Bacillales</taxon>
        <taxon>Caryophanaceae</taxon>
        <taxon>Ureibacillus</taxon>
    </lineage>
</organism>
<comment type="caution">
    <text evidence="3">The sequence shown here is derived from an EMBL/GenBank/DDBJ whole genome shotgun (WGS) entry which is preliminary data.</text>
</comment>
<sequence length="314" mass="35969">MIREIIDTIEKYETIIIHRHVRPDPDAYGSQIGLKTIISTNYPDKKVYAVGEHDESLSFLAKPDTIDDEVFTGALVIITDTANTERIDDERYTQGDFLIKIDHHPNDDQYGDLLWVNTNASSVSEMIYELFEQGRNYKKWELSDEAARLLFAGIVGDTGRFLFPSATERTFEIAGHLIRYQFDRNELFDGMYEKDHKLLKLQGYLYQNYTIDENGAVYIKLTKEILQQFDATPSDTSLLVGSYGDIKGICAWVIFVEEEDQIRVRLRSKGPIINELAKKYNGGGHPLASGATVYSWEEADRVVAELKEICRKFK</sequence>
<dbReference type="PANTHER" id="PTHR47618">
    <property type="entry name" value="BIFUNCTIONAL OLIGORIBONUCLEASE AND PAP PHOSPHATASE NRNA"/>
    <property type="match status" value="1"/>
</dbReference>
<evidence type="ECO:0000313" key="3">
    <source>
        <dbReference type="EMBL" id="KGR77500.1"/>
    </source>
</evidence>
<dbReference type="SUPFAM" id="SSF64182">
    <property type="entry name" value="DHH phosphoesterases"/>
    <property type="match status" value="1"/>
</dbReference>
<dbReference type="GO" id="GO:0003676">
    <property type="term" value="F:nucleic acid binding"/>
    <property type="evidence" value="ECO:0007669"/>
    <property type="project" value="InterPro"/>
</dbReference>
<dbReference type="InterPro" id="IPR051319">
    <property type="entry name" value="Oligoribo/pAp-PDE_c-di-AMP_PDE"/>
</dbReference>
<name>A0A0A3I1W6_9BACL</name>
<feature type="domain" description="DDH" evidence="1">
    <location>
        <begin position="15"/>
        <end position="154"/>
    </location>
</feature>